<feature type="transmembrane region" description="Helical" evidence="1">
    <location>
        <begin position="9"/>
        <end position="29"/>
    </location>
</feature>
<dbReference type="PROSITE" id="PS51257">
    <property type="entry name" value="PROKAR_LIPOPROTEIN"/>
    <property type="match status" value="1"/>
</dbReference>
<dbReference type="AlphaFoldDB" id="Q6BN98"/>
<keyword evidence="1" id="KW-0812">Transmembrane</keyword>
<keyword evidence="1" id="KW-0472">Membrane</keyword>
<accession>Q6BN98</accession>
<protein>
    <submittedName>
        <fullName evidence="2">DEHA2E23540p</fullName>
    </submittedName>
</protein>
<evidence type="ECO:0000256" key="1">
    <source>
        <dbReference type="SAM" id="Phobius"/>
    </source>
</evidence>
<proteinExistence type="predicted"/>
<evidence type="ECO:0000313" key="2">
    <source>
        <dbReference type="EMBL" id="CAG88606.1"/>
    </source>
</evidence>
<gene>
    <name evidence="2" type="ordered locus">DEHA2E23540g</name>
</gene>
<keyword evidence="3" id="KW-1185">Reference proteome</keyword>
<dbReference type="RefSeq" id="XP_460322.1">
    <property type="nucleotide sequence ID" value="XM_460322.1"/>
</dbReference>
<name>Q6BN98_DEBHA</name>
<reference evidence="2 3" key="1">
    <citation type="journal article" date="2004" name="Nature">
        <title>Genome evolution in yeasts.</title>
        <authorList>
            <consortium name="Genolevures"/>
            <person name="Dujon B."/>
            <person name="Sherman D."/>
            <person name="Fischer G."/>
            <person name="Durrens P."/>
            <person name="Casaregola S."/>
            <person name="Lafontaine I."/>
            <person name="de Montigny J."/>
            <person name="Marck C."/>
            <person name="Neuveglise C."/>
            <person name="Talla E."/>
            <person name="Goffard N."/>
            <person name="Frangeul L."/>
            <person name="Aigle M."/>
            <person name="Anthouard V."/>
            <person name="Babour A."/>
            <person name="Barbe V."/>
            <person name="Barnay S."/>
            <person name="Blanchin S."/>
            <person name="Beckerich J.M."/>
            <person name="Beyne E."/>
            <person name="Bleykasten C."/>
            <person name="Boisrame A."/>
            <person name="Boyer J."/>
            <person name="Cattolico L."/>
            <person name="Confanioleri F."/>
            <person name="de Daruvar A."/>
            <person name="Despons L."/>
            <person name="Fabre E."/>
            <person name="Fairhead C."/>
            <person name="Ferry-Dumazet H."/>
            <person name="Groppi A."/>
            <person name="Hantraye F."/>
            <person name="Hennequin C."/>
            <person name="Jauniaux N."/>
            <person name="Joyet P."/>
            <person name="Kachouri R."/>
            <person name="Kerrest A."/>
            <person name="Koszul R."/>
            <person name="Lemaire M."/>
            <person name="Lesur I."/>
            <person name="Ma L."/>
            <person name="Muller H."/>
            <person name="Nicaud J.M."/>
            <person name="Nikolski M."/>
            <person name="Oztas S."/>
            <person name="Ozier-Kalogeropoulos O."/>
            <person name="Pellenz S."/>
            <person name="Potier S."/>
            <person name="Richard G.F."/>
            <person name="Straub M.L."/>
            <person name="Suleau A."/>
            <person name="Swennene D."/>
            <person name="Tekaia F."/>
            <person name="Wesolowski-Louvel M."/>
            <person name="Westhof E."/>
            <person name="Wirth B."/>
            <person name="Zeniou-Meyer M."/>
            <person name="Zivanovic I."/>
            <person name="Bolotin-Fukuhara M."/>
            <person name="Thierry A."/>
            <person name="Bouchier C."/>
            <person name="Caudron B."/>
            <person name="Scarpelli C."/>
            <person name="Gaillardin C."/>
            <person name="Weissenbach J."/>
            <person name="Wincker P."/>
            <person name="Souciet J.L."/>
        </authorList>
    </citation>
    <scope>NUCLEOTIDE SEQUENCE [LARGE SCALE GENOMIC DNA]</scope>
    <source>
        <strain evidence="3">ATCC 36239 / CBS 767 / BCRC 21394 / JCM 1990 / NBRC 0083 / IGC 2968</strain>
    </source>
</reference>
<dbReference type="InParanoid" id="Q6BN98"/>
<dbReference type="EMBL" id="CR382137">
    <property type="protein sequence ID" value="CAG88606.1"/>
    <property type="molecule type" value="Genomic_DNA"/>
</dbReference>
<feature type="transmembrane region" description="Helical" evidence="1">
    <location>
        <begin position="35"/>
        <end position="55"/>
    </location>
</feature>
<dbReference type="GeneID" id="2902704"/>
<sequence>MAHWFKSNFPWKALGVYLLTVFIACFRWGDIPLVLGTFFGIIAFTLYCCITFGIYDSIFNGIIKEILIPEFIDKRPFRETEYVKKDEILQEILHNVNDKVYRRMGFHYGYTTTKTLLSAYELYISNFEKKYLEHYKDIPVEEIQGWDKIMLVAKNIQDEDLNFVFGNVISLDLINKYSTKKPVIVPEDNSNSNQLNKNSCKNNEYELSNMKDTAKVSEMV</sequence>
<evidence type="ECO:0000313" key="3">
    <source>
        <dbReference type="Proteomes" id="UP000000599"/>
    </source>
</evidence>
<dbReference type="HOGENOM" id="CLU_103830_0_0_1"/>
<organism evidence="2 3">
    <name type="scientific">Debaryomyces hansenii (strain ATCC 36239 / CBS 767 / BCRC 21394 / JCM 1990 / NBRC 0083 / IGC 2968)</name>
    <name type="common">Yeast</name>
    <name type="synonym">Torulaspora hansenii</name>
    <dbReference type="NCBI Taxonomy" id="284592"/>
    <lineage>
        <taxon>Eukaryota</taxon>
        <taxon>Fungi</taxon>
        <taxon>Dikarya</taxon>
        <taxon>Ascomycota</taxon>
        <taxon>Saccharomycotina</taxon>
        <taxon>Pichiomycetes</taxon>
        <taxon>Debaryomycetaceae</taxon>
        <taxon>Debaryomyces</taxon>
    </lineage>
</organism>
<dbReference type="VEuPathDB" id="FungiDB:DEHA2E23540g"/>
<keyword evidence="1" id="KW-1133">Transmembrane helix</keyword>
<dbReference type="Proteomes" id="UP000000599">
    <property type="component" value="Chromosome E"/>
</dbReference>
<dbReference type="KEGG" id="dha:DEHA2E23540g"/>
<dbReference type="OrthoDB" id="10404291at2759"/>